<evidence type="ECO:0000256" key="2">
    <source>
        <dbReference type="ARBA" id="ARBA00022448"/>
    </source>
</evidence>
<comment type="catalytic activity">
    <reaction evidence="9">
        <text>[protein]-C-terminal L-amino acid-glycyl-phosphatidylethanolamide + H2O = [protein]-C-terminal L-amino acid-glycine + a 1,2-diacyl-sn-glycero-3-phosphoethanolamine</text>
        <dbReference type="Rhea" id="RHEA:67548"/>
        <dbReference type="Rhea" id="RHEA-COMP:17323"/>
        <dbReference type="Rhea" id="RHEA-COMP:17324"/>
        <dbReference type="ChEBI" id="CHEBI:15377"/>
        <dbReference type="ChEBI" id="CHEBI:64612"/>
        <dbReference type="ChEBI" id="CHEBI:172940"/>
        <dbReference type="ChEBI" id="CHEBI:172941"/>
    </reaction>
    <physiologicalReaction direction="left-to-right" evidence="9">
        <dbReference type="Rhea" id="RHEA:67549"/>
    </physiologicalReaction>
</comment>
<dbReference type="EMBL" id="KQ964590">
    <property type="protein sequence ID" value="KXN68187.1"/>
    <property type="molecule type" value="Genomic_DNA"/>
</dbReference>
<comment type="subcellular location">
    <subcellularLocation>
        <location evidence="10">Nucleus</location>
    </subcellularLocation>
    <subcellularLocation>
        <location evidence="10">Cytoplasm</location>
    </subcellularLocation>
</comment>
<sequence length="139" mass="15636">MVYKNSILPKDPNEKMKPTLILLPIRLGVDVLNPVYYLALKSIFGFPQTVGIAGGKPSSSLYFVGFEDDNIFYLDPHQAHPSITRADPFTPESFSSYHCQIPKKAPISSLDPCMLIGFYIKDKADFDDFCKRSEEVTII</sequence>
<gene>
    <name evidence="12" type="ORF">CONCODRAFT_42017</name>
</gene>
<evidence type="ECO:0000256" key="6">
    <source>
        <dbReference type="ARBA" id="ARBA00022807"/>
    </source>
</evidence>
<reference evidence="12 13" key="1">
    <citation type="journal article" date="2015" name="Genome Biol. Evol.">
        <title>Phylogenomic analyses indicate that early fungi evolved digesting cell walls of algal ancestors of land plants.</title>
        <authorList>
            <person name="Chang Y."/>
            <person name="Wang S."/>
            <person name="Sekimoto S."/>
            <person name="Aerts A.L."/>
            <person name="Choi C."/>
            <person name="Clum A."/>
            <person name="LaButti K.M."/>
            <person name="Lindquist E.A."/>
            <person name="Yee Ngan C."/>
            <person name="Ohm R.A."/>
            <person name="Salamov A.A."/>
            <person name="Grigoriev I.V."/>
            <person name="Spatafora J.W."/>
            <person name="Berbee M.L."/>
        </authorList>
    </citation>
    <scope>NUCLEOTIDE SEQUENCE [LARGE SCALE GENOMIC DNA]</scope>
    <source>
        <strain evidence="12 13">NRRL 28638</strain>
    </source>
</reference>
<dbReference type="InterPro" id="IPR046792">
    <property type="entry name" value="Peptidase_C54_cat"/>
</dbReference>
<evidence type="ECO:0000256" key="10">
    <source>
        <dbReference type="RuleBase" id="RU363115"/>
    </source>
</evidence>
<evidence type="ECO:0000256" key="9">
    <source>
        <dbReference type="ARBA" id="ARBA00029362"/>
    </source>
</evidence>
<dbReference type="GO" id="GO:0000423">
    <property type="term" value="P:mitophagy"/>
    <property type="evidence" value="ECO:0007669"/>
    <property type="project" value="TreeGrafter"/>
</dbReference>
<dbReference type="GO" id="GO:0019786">
    <property type="term" value="F:protein-phosphatidylethanolamide deconjugating activity"/>
    <property type="evidence" value="ECO:0007669"/>
    <property type="project" value="InterPro"/>
</dbReference>
<dbReference type="GO" id="GO:0000045">
    <property type="term" value="P:autophagosome assembly"/>
    <property type="evidence" value="ECO:0007669"/>
    <property type="project" value="TreeGrafter"/>
</dbReference>
<keyword evidence="7" id="KW-0653">Protein transport</keyword>
<accession>A0A137NZK6</accession>
<dbReference type="Proteomes" id="UP000070444">
    <property type="component" value="Unassembled WGS sequence"/>
</dbReference>
<keyword evidence="3 10" id="KW-0963">Cytoplasm</keyword>
<name>A0A137NZK6_CONC2</name>
<keyword evidence="5 10" id="KW-0378">Hydrolase</keyword>
<feature type="domain" description="Peptidase C54 catalytic" evidence="11">
    <location>
        <begin position="11"/>
        <end position="132"/>
    </location>
</feature>
<evidence type="ECO:0000256" key="5">
    <source>
        <dbReference type="ARBA" id="ARBA00022801"/>
    </source>
</evidence>
<dbReference type="STRING" id="796925.A0A137NZK6"/>
<keyword evidence="8" id="KW-0072">Autophagy</keyword>
<dbReference type="OrthoDB" id="2960936at2759"/>
<proteinExistence type="inferred from homology"/>
<dbReference type="GO" id="GO:0004197">
    <property type="term" value="F:cysteine-type endopeptidase activity"/>
    <property type="evidence" value="ECO:0007669"/>
    <property type="project" value="TreeGrafter"/>
</dbReference>
<evidence type="ECO:0000256" key="8">
    <source>
        <dbReference type="ARBA" id="ARBA00023006"/>
    </source>
</evidence>
<evidence type="ECO:0000256" key="3">
    <source>
        <dbReference type="ARBA" id="ARBA00022490"/>
    </source>
</evidence>
<dbReference type="GO" id="GO:0015031">
    <property type="term" value="P:protein transport"/>
    <property type="evidence" value="ECO:0007669"/>
    <property type="project" value="UniProtKB-KW"/>
</dbReference>
<evidence type="ECO:0000313" key="13">
    <source>
        <dbReference type="Proteomes" id="UP000070444"/>
    </source>
</evidence>
<keyword evidence="10" id="KW-0539">Nucleus</keyword>
<dbReference type="PANTHER" id="PTHR22624">
    <property type="entry name" value="CYSTEINE PROTEASE ATG4"/>
    <property type="match status" value="1"/>
</dbReference>
<dbReference type="EC" id="3.4.22.-" evidence="10"/>
<evidence type="ECO:0000256" key="1">
    <source>
        <dbReference type="ARBA" id="ARBA00010958"/>
    </source>
</evidence>
<dbReference type="GO" id="GO:0034727">
    <property type="term" value="P:piecemeal microautophagy of the nucleus"/>
    <property type="evidence" value="ECO:0007669"/>
    <property type="project" value="TreeGrafter"/>
</dbReference>
<dbReference type="InterPro" id="IPR005078">
    <property type="entry name" value="Peptidase_C54"/>
</dbReference>
<evidence type="ECO:0000313" key="12">
    <source>
        <dbReference type="EMBL" id="KXN68187.1"/>
    </source>
</evidence>
<dbReference type="GO" id="GO:0035973">
    <property type="term" value="P:aggrephagy"/>
    <property type="evidence" value="ECO:0007669"/>
    <property type="project" value="TreeGrafter"/>
</dbReference>
<evidence type="ECO:0000256" key="7">
    <source>
        <dbReference type="ARBA" id="ARBA00022927"/>
    </source>
</evidence>
<dbReference type="SUPFAM" id="SSF54001">
    <property type="entry name" value="Cysteine proteinases"/>
    <property type="match status" value="1"/>
</dbReference>
<dbReference type="PANTHER" id="PTHR22624:SF49">
    <property type="entry name" value="CYSTEINE PROTEASE"/>
    <property type="match status" value="1"/>
</dbReference>
<dbReference type="GO" id="GO:0005737">
    <property type="term" value="C:cytoplasm"/>
    <property type="evidence" value="ECO:0007669"/>
    <property type="project" value="UniProtKB-SubCell"/>
</dbReference>
<comment type="function">
    <text evidence="10">Required for selective autophagic degradation of the nucleus (nucleophagy) as well as for mitophagy which contributes to regulate mitochondrial quantity and quality by eliminating the mitochondria to a basal level to fulfill cellular energy requirements and preventing excess ROS production.</text>
</comment>
<keyword evidence="4 10" id="KW-0645">Protease</keyword>
<keyword evidence="6" id="KW-0788">Thiol protease</keyword>
<dbReference type="GO" id="GO:0005634">
    <property type="term" value="C:nucleus"/>
    <property type="evidence" value="ECO:0007669"/>
    <property type="project" value="UniProtKB-SubCell"/>
</dbReference>
<keyword evidence="2" id="KW-0813">Transport</keyword>
<dbReference type="Pfam" id="PF03416">
    <property type="entry name" value="Peptidase_C54"/>
    <property type="match status" value="1"/>
</dbReference>
<comment type="similarity">
    <text evidence="1 10">Belongs to the peptidase C54 family.</text>
</comment>
<organism evidence="12 13">
    <name type="scientific">Conidiobolus coronatus (strain ATCC 28846 / CBS 209.66 / NRRL 28638)</name>
    <name type="common">Delacroixia coronata</name>
    <dbReference type="NCBI Taxonomy" id="796925"/>
    <lineage>
        <taxon>Eukaryota</taxon>
        <taxon>Fungi</taxon>
        <taxon>Fungi incertae sedis</taxon>
        <taxon>Zoopagomycota</taxon>
        <taxon>Entomophthoromycotina</taxon>
        <taxon>Entomophthoromycetes</taxon>
        <taxon>Entomophthorales</taxon>
        <taxon>Ancylistaceae</taxon>
        <taxon>Conidiobolus</taxon>
    </lineage>
</organism>
<dbReference type="AlphaFoldDB" id="A0A137NZK6"/>
<keyword evidence="13" id="KW-1185">Reference proteome</keyword>
<evidence type="ECO:0000259" key="11">
    <source>
        <dbReference type="Pfam" id="PF03416"/>
    </source>
</evidence>
<protein>
    <recommendedName>
        <fullName evidence="10">Cysteine protease</fullName>
        <ecNumber evidence="10">3.4.22.-</ecNumber>
    </recommendedName>
</protein>
<dbReference type="GO" id="GO:0016485">
    <property type="term" value="P:protein processing"/>
    <property type="evidence" value="ECO:0007669"/>
    <property type="project" value="TreeGrafter"/>
</dbReference>
<dbReference type="InterPro" id="IPR038765">
    <property type="entry name" value="Papain-like_cys_pep_sf"/>
</dbReference>
<evidence type="ECO:0000256" key="4">
    <source>
        <dbReference type="ARBA" id="ARBA00022670"/>
    </source>
</evidence>